<dbReference type="PANTHER" id="PTHR35848">
    <property type="entry name" value="OXALATE-BINDING PROTEIN"/>
    <property type="match status" value="1"/>
</dbReference>
<name>A0A239HZX2_9RHOB</name>
<dbReference type="Pfam" id="PF07883">
    <property type="entry name" value="Cupin_2"/>
    <property type="match status" value="1"/>
</dbReference>
<dbReference type="InterPro" id="IPR011051">
    <property type="entry name" value="RmlC_Cupin_sf"/>
</dbReference>
<gene>
    <name evidence="3" type="ORF">SAMN05421757_104122</name>
</gene>
<evidence type="ECO:0000259" key="2">
    <source>
        <dbReference type="Pfam" id="PF07883"/>
    </source>
</evidence>
<dbReference type="AlphaFoldDB" id="A0A239HZX2"/>
<protein>
    <submittedName>
        <fullName evidence="3">Cupin domain protein</fullName>
    </submittedName>
</protein>
<dbReference type="OrthoDB" id="9814751at2"/>
<keyword evidence="4" id="KW-1185">Reference proteome</keyword>
<organism evidence="3 4">
    <name type="scientific">Tropicimonas sediminicola</name>
    <dbReference type="NCBI Taxonomy" id="1031541"/>
    <lineage>
        <taxon>Bacteria</taxon>
        <taxon>Pseudomonadati</taxon>
        <taxon>Pseudomonadota</taxon>
        <taxon>Alphaproteobacteria</taxon>
        <taxon>Rhodobacterales</taxon>
        <taxon>Roseobacteraceae</taxon>
        <taxon>Tropicimonas</taxon>
    </lineage>
</organism>
<dbReference type="InterPro" id="IPR013096">
    <property type="entry name" value="Cupin_2"/>
</dbReference>
<evidence type="ECO:0000313" key="3">
    <source>
        <dbReference type="EMBL" id="SNS86877.1"/>
    </source>
</evidence>
<feature type="domain" description="Cupin type-2" evidence="2">
    <location>
        <begin position="54"/>
        <end position="120"/>
    </location>
</feature>
<reference evidence="3 4" key="1">
    <citation type="submission" date="2017-06" db="EMBL/GenBank/DDBJ databases">
        <authorList>
            <person name="Kim H.J."/>
            <person name="Triplett B.A."/>
        </authorList>
    </citation>
    <scope>NUCLEOTIDE SEQUENCE [LARGE SCALE GENOMIC DNA]</scope>
    <source>
        <strain evidence="3 4">DSM 29339</strain>
    </source>
</reference>
<dbReference type="EMBL" id="FZOY01000004">
    <property type="protein sequence ID" value="SNS86877.1"/>
    <property type="molecule type" value="Genomic_DNA"/>
</dbReference>
<dbReference type="InterPro" id="IPR014710">
    <property type="entry name" value="RmlC-like_jellyroll"/>
</dbReference>
<evidence type="ECO:0000256" key="1">
    <source>
        <dbReference type="ARBA" id="ARBA00022723"/>
    </source>
</evidence>
<proteinExistence type="predicted"/>
<dbReference type="PANTHER" id="PTHR35848:SF6">
    <property type="entry name" value="CUPIN TYPE-2 DOMAIN-CONTAINING PROTEIN"/>
    <property type="match status" value="1"/>
</dbReference>
<dbReference type="Proteomes" id="UP000198426">
    <property type="component" value="Unassembled WGS sequence"/>
</dbReference>
<evidence type="ECO:0000313" key="4">
    <source>
        <dbReference type="Proteomes" id="UP000198426"/>
    </source>
</evidence>
<sequence>MTGPKPDAHQDGPIGTIVRYEGITPFARGDGVETRLIVGRSTDPAAPFTTGTTVFPAGSAAPLHTHNCAEQVTILEGAAEAMVGGEVSTLGPMDTSFVPADVPHYFRNIGDGPLKILWIYGAREVTRTFVETGETVAHMSPRDQV</sequence>
<dbReference type="RefSeq" id="WP_089233217.1">
    <property type="nucleotide sequence ID" value="NZ_FZOY01000004.1"/>
</dbReference>
<accession>A0A239HZX2</accession>
<keyword evidence="1" id="KW-0479">Metal-binding</keyword>
<dbReference type="SUPFAM" id="SSF51182">
    <property type="entry name" value="RmlC-like cupins"/>
    <property type="match status" value="1"/>
</dbReference>
<dbReference type="Gene3D" id="2.60.120.10">
    <property type="entry name" value="Jelly Rolls"/>
    <property type="match status" value="1"/>
</dbReference>
<dbReference type="GO" id="GO:0046872">
    <property type="term" value="F:metal ion binding"/>
    <property type="evidence" value="ECO:0007669"/>
    <property type="project" value="UniProtKB-KW"/>
</dbReference>
<dbReference type="InterPro" id="IPR051610">
    <property type="entry name" value="GPI/OXD"/>
</dbReference>